<dbReference type="Proteomes" id="UP000000747">
    <property type="component" value="Chromosome"/>
</dbReference>
<accession>B7MBB8</accession>
<dbReference type="EMBL" id="CU928161">
    <property type="protein sequence ID" value="CAR01510.1"/>
    <property type="molecule type" value="Genomic_DNA"/>
</dbReference>
<reference evidence="8" key="1">
    <citation type="journal article" date="2009" name="PLoS Genet.">
        <title>Organised genome dynamics in the Escherichia coli species results in highly diverse adaptive paths.</title>
        <authorList>
            <person name="Touchon M."/>
            <person name="Hoede C."/>
            <person name="Tenaillon O."/>
            <person name="Barbe V."/>
            <person name="Baeriswyl S."/>
            <person name="Bidet P."/>
            <person name="Bingen E."/>
            <person name="Bonacorsi S."/>
            <person name="Bouchier C."/>
            <person name="Bouvet O."/>
            <person name="Calteau A."/>
            <person name="Chiapello H."/>
            <person name="Clermont O."/>
            <person name="Cruveiller S."/>
            <person name="Danchin A."/>
            <person name="Diard M."/>
            <person name="Dossat C."/>
            <person name="Karoui M.E."/>
            <person name="Frapy E."/>
            <person name="Garry L."/>
            <person name="Ghigo J.M."/>
            <person name="Gilles A.M."/>
            <person name="Johnson J."/>
            <person name="Le Bouguenec C."/>
            <person name="Lescat M."/>
            <person name="Mangenot S."/>
            <person name="Martinez-Jehanne V."/>
            <person name="Matic I."/>
            <person name="Nassif X."/>
            <person name="Oztas S."/>
            <person name="Petit M.A."/>
            <person name="Pichon C."/>
            <person name="Rouy Z."/>
            <person name="Ruf C.S."/>
            <person name="Schneider D."/>
            <person name="Tourret J."/>
            <person name="Vacherie B."/>
            <person name="Vallenet D."/>
            <person name="Medigue C."/>
            <person name="Rocha E.P.C."/>
            <person name="Denamur E."/>
        </authorList>
    </citation>
    <scope>NUCLEOTIDE SEQUENCE [LARGE SCALE GENOMIC DNA]</scope>
    <source>
        <strain evidence="8">S88 / ExPEC</strain>
    </source>
</reference>
<dbReference type="InterPro" id="IPR008966">
    <property type="entry name" value="Adhesion_dom_sf"/>
</dbReference>
<sequence>MQHDNGVKMKIFFRYFLFLALCSCCYIASAGTDDHVGYVVGNNYGVGPSGQKWRETGPNGDVTVKFRYGSVTNNLVFYKPTQLGPTGVSLKWAQLDSASGGGFLYCNRSGSTSGGPMHIENKMVDSGKSYGGHKLFKTSVPGLYYTLAISNIWSTYTYTDINPSGMYIGDSTSQSFNWRGESEQTLYWSCNNANTKNKYWAVGGVMQTLTIEFYTDTDFNPTTNQRVTLSRTDNYLYSFKAYGAGIGINDYSYFLKIDFDLTDIVLTNPTCFTAALSGSSVSGSTVKMGDYTPAQIKNGATAVPFDITLQNCIRVRNIETKLKSNKVGSVSKELLANTLTGNDAAKGVGVLIEGLKNTKSAQMVLKPNDATSIYKDYETEDDTTGGIYPDKGNGTSQPLHFQATLKQDGNIAIEPGDFKATSTFQVTYP</sequence>
<evidence type="ECO:0000259" key="6">
    <source>
        <dbReference type="Pfam" id="PF00419"/>
    </source>
</evidence>
<feature type="domain" description="Fimbrial-type adhesion" evidence="6">
    <location>
        <begin position="279"/>
        <end position="428"/>
    </location>
</feature>
<gene>
    <name evidence="7" type="ordered locus">ECS88_0145</name>
</gene>
<evidence type="ECO:0000313" key="7">
    <source>
        <dbReference type="EMBL" id="CAR01510.1"/>
    </source>
</evidence>
<keyword evidence="8" id="KW-1185">Reference proteome</keyword>
<dbReference type="GO" id="GO:0043709">
    <property type="term" value="P:cell adhesion involved in single-species biofilm formation"/>
    <property type="evidence" value="ECO:0007669"/>
    <property type="project" value="TreeGrafter"/>
</dbReference>
<dbReference type="NCBIfam" id="NF007268">
    <property type="entry name" value="PRK09723.1-2"/>
    <property type="match status" value="1"/>
</dbReference>
<dbReference type="PANTHER" id="PTHR33420:SF12">
    <property type="entry name" value="FIMBRIN-LIKE PROTEIN FIMI-RELATED"/>
    <property type="match status" value="1"/>
</dbReference>
<dbReference type="PIRSF" id="PIRSF033053">
    <property type="entry name" value="UCP033503_fimbr"/>
    <property type="match status" value="1"/>
</dbReference>
<dbReference type="InterPro" id="IPR000259">
    <property type="entry name" value="Adhesion_dom_fimbrial"/>
</dbReference>
<dbReference type="InterPro" id="IPR050263">
    <property type="entry name" value="Bact_Fimbrial_Adh_Pro"/>
</dbReference>
<name>B7MBB8_ECO45</name>
<dbReference type="PANTHER" id="PTHR33420">
    <property type="entry name" value="FIMBRIAL SUBUNIT ELFA-RELATED"/>
    <property type="match status" value="1"/>
</dbReference>
<feature type="signal peptide" evidence="5">
    <location>
        <begin position="1"/>
        <end position="30"/>
    </location>
</feature>
<comment type="subcellular location">
    <subcellularLocation>
        <location evidence="1">Fimbrium</location>
    </subcellularLocation>
</comment>
<evidence type="ECO:0000313" key="8">
    <source>
        <dbReference type="Proteomes" id="UP000000747"/>
    </source>
</evidence>
<keyword evidence="3 5" id="KW-0732">Signal</keyword>
<feature type="chain" id="PRO_5002857642" evidence="5">
    <location>
        <begin position="31"/>
        <end position="429"/>
    </location>
</feature>
<evidence type="ECO:0000256" key="3">
    <source>
        <dbReference type="ARBA" id="ARBA00022729"/>
    </source>
</evidence>
<evidence type="ECO:0000256" key="5">
    <source>
        <dbReference type="SAM" id="SignalP"/>
    </source>
</evidence>
<dbReference type="InterPro" id="IPR017014">
    <property type="entry name" value="Fimbrial-like_YadC"/>
</dbReference>
<keyword evidence="4" id="KW-0281">Fimbrium</keyword>
<evidence type="ECO:0000256" key="2">
    <source>
        <dbReference type="ARBA" id="ARBA00006671"/>
    </source>
</evidence>
<dbReference type="GO" id="GO:0009289">
    <property type="term" value="C:pilus"/>
    <property type="evidence" value="ECO:0007669"/>
    <property type="project" value="UniProtKB-SubCell"/>
</dbReference>
<evidence type="ECO:0000256" key="1">
    <source>
        <dbReference type="ARBA" id="ARBA00004561"/>
    </source>
</evidence>
<evidence type="ECO:0000256" key="4">
    <source>
        <dbReference type="ARBA" id="ARBA00023263"/>
    </source>
</evidence>
<dbReference type="Gene3D" id="2.60.40.1090">
    <property type="entry name" value="Fimbrial-type adhesion domain"/>
    <property type="match status" value="1"/>
</dbReference>
<dbReference type="AlphaFoldDB" id="B7MBB8"/>
<protein>
    <submittedName>
        <fullName evidence="7">Exported protein yadC, putative fimbrial-like adhesin protein</fullName>
    </submittedName>
</protein>
<dbReference type="HOGENOM" id="CLU_053820_1_0_6"/>
<organism evidence="7 8">
    <name type="scientific">Escherichia coli O45:K1 (strain S88 / ExPEC)</name>
    <dbReference type="NCBI Taxonomy" id="585035"/>
    <lineage>
        <taxon>Bacteria</taxon>
        <taxon>Pseudomonadati</taxon>
        <taxon>Pseudomonadota</taxon>
        <taxon>Gammaproteobacteria</taxon>
        <taxon>Enterobacterales</taxon>
        <taxon>Enterobacteriaceae</taxon>
        <taxon>Escherichia</taxon>
    </lineage>
</organism>
<dbReference type="SUPFAM" id="SSF49401">
    <property type="entry name" value="Bacterial adhesins"/>
    <property type="match status" value="1"/>
</dbReference>
<dbReference type="Pfam" id="PF00419">
    <property type="entry name" value="Fimbrial"/>
    <property type="match status" value="1"/>
</dbReference>
<dbReference type="RefSeq" id="WP_002430800.1">
    <property type="nucleotide sequence ID" value="NC_011742.1"/>
</dbReference>
<dbReference type="InterPro" id="IPR036937">
    <property type="entry name" value="Adhesion_dom_fimbrial_sf"/>
</dbReference>
<dbReference type="KEGG" id="ecz:ECS88_0145"/>
<proteinExistence type="inferred from homology"/>
<dbReference type="NCBIfam" id="NF007267">
    <property type="entry name" value="PRK09723.1-1"/>
    <property type="match status" value="1"/>
</dbReference>
<comment type="similarity">
    <text evidence="2">Belongs to the fimbrial protein family.</text>
</comment>